<dbReference type="AlphaFoldDB" id="A0A0G4IZ86"/>
<evidence type="ECO:0000313" key="2">
    <source>
        <dbReference type="EMBL" id="CEP00449.1"/>
    </source>
</evidence>
<evidence type="ECO:0000256" key="1">
    <source>
        <dbReference type="SAM" id="Phobius"/>
    </source>
</evidence>
<feature type="transmembrane region" description="Helical" evidence="1">
    <location>
        <begin position="12"/>
        <end position="43"/>
    </location>
</feature>
<evidence type="ECO:0000313" key="5">
    <source>
        <dbReference type="Proteomes" id="UP000290189"/>
    </source>
</evidence>
<gene>
    <name evidence="2" type="ORF">PBRA_001503</name>
    <name evidence="3" type="ORF">PLBR_LOCUS1263</name>
</gene>
<evidence type="ECO:0000313" key="4">
    <source>
        <dbReference type="Proteomes" id="UP000039324"/>
    </source>
</evidence>
<dbReference type="Proteomes" id="UP000039324">
    <property type="component" value="Unassembled WGS sequence"/>
</dbReference>
<keyword evidence="1" id="KW-0812">Transmembrane</keyword>
<dbReference type="EMBL" id="OVEO01000002">
    <property type="protein sequence ID" value="SPQ94048.1"/>
    <property type="molecule type" value="Genomic_DNA"/>
</dbReference>
<evidence type="ECO:0000313" key="3">
    <source>
        <dbReference type="EMBL" id="SPQ94048.1"/>
    </source>
</evidence>
<keyword evidence="3" id="KW-0496">Mitochondrion</keyword>
<reference evidence="2 4" key="1">
    <citation type="submission" date="2015-02" db="EMBL/GenBank/DDBJ databases">
        <authorList>
            <person name="Chooi Y.-H."/>
        </authorList>
    </citation>
    <scope>NUCLEOTIDE SEQUENCE [LARGE SCALE GENOMIC DNA]</scope>
    <source>
        <strain evidence="2">E3</strain>
    </source>
</reference>
<dbReference type="EMBL" id="CDSF01000101">
    <property type="protein sequence ID" value="CEP00449.1"/>
    <property type="molecule type" value="Genomic_DNA"/>
</dbReference>
<reference evidence="3 5" key="2">
    <citation type="submission" date="2018-03" db="EMBL/GenBank/DDBJ databases">
        <authorList>
            <person name="Fogelqvist J."/>
        </authorList>
    </citation>
    <scope>NUCLEOTIDE SEQUENCE [LARGE SCALE GENOMIC DNA]</scope>
</reference>
<geneLocation type="mitochondrion" evidence="3"/>
<accession>A0A0G4IZ86</accession>
<sequence length="126" mass="13624">MASSSAPGAVGGLGAILAVVVLAFNPRLALLVAFLALLVFLVVRRIERRRGVLGAAREQFARLRDDNTILGRSLLGDLERHLDLAIDTVIDAVMGKLEDTETEPSAVTTRRSSARRKIEAIRGKYS</sequence>
<keyword evidence="1" id="KW-0472">Membrane</keyword>
<keyword evidence="1" id="KW-1133">Transmembrane helix</keyword>
<organism evidence="2 4">
    <name type="scientific">Plasmodiophora brassicae</name>
    <name type="common">Clubroot disease agent</name>
    <dbReference type="NCBI Taxonomy" id="37360"/>
    <lineage>
        <taxon>Eukaryota</taxon>
        <taxon>Sar</taxon>
        <taxon>Rhizaria</taxon>
        <taxon>Endomyxa</taxon>
        <taxon>Phytomyxea</taxon>
        <taxon>Plasmodiophorida</taxon>
        <taxon>Plasmodiophoridae</taxon>
        <taxon>Plasmodiophora</taxon>
    </lineage>
</organism>
<dbReference type="Proteomes" id="UP000290189">
    <property type="component" value="Unassembled WGS sequence"/>
</dbReference>
<name>A0A0G4IZ86_PLABS</name>
<protein>
    <submittedName>
        <fullName evidence="2">Uncharacterized protein</fullName>
    </submittedName>
</protein>
<proteinExistence type="predicted"/>
<keyword evidence="4" id="KW-1185">Reference proteome</keyword>